<feature type="region of interest" description="Disordered" evidence="1">
    <location>
        <begin position="27"/>
        <end position="91"/>
    </location>
</feature>
<dbReference type="AlphaFoldDB" id="A0A6A6KQZ8"/>
<feature type="region of interest" description="Disordered" evidence="1">
    <location>
        <begin position="160"/>
        <end position="179"/>
    </location>
</feature>
<accession>A0A6A6KQZ8</accession>
<evidence type="ECO:0000256" key="1">
    <source>
        <dbReference type="SAM" id="MobiDB-lite"/>
    </source>
</evidence>
<gene>
    <name evidence="2" type="ORF">GH714_038929</name>
</gene>
<comment type="caution">
    <text evidence="2">The sequence shown here is derived from an EMBL/GenBank/DDBJ whole genome shotgun (WGS) entry which is preliminary data.</text>
</comment>
<dbReference type="Proteomes" id="UP000467840">
    <property type="component" value="Chromosome 8"/>
</dbReference>
<reference evidence="2 3" key="1">
    <citation type="journal article" date="2020" name="Mol. Plant">
        <title>The Chromosome-Based Rubber Tree Genome Provides New Insights into Spurge Genome Evolution and Rubber Biosynthesis.</title>
        <authorList>
            <person name="Liu J."/>
            <person name="Shi C."/>
            <person name="Shi C.C."/>
            <person name="Li W."/>
            <person name="Zhang Q.J."/>
            <person name="Zhang Y."/>
            <person name="Li K."/>
            <person name="Lu H.F."/>
            <person name="Shi C."/>
            <person name="Zhu S.T."/>
            <person name="Xiao Z.Y."/>
            <person name="Nan H."/>
            <person name="Yue Y."/>
            <person name="Zhu X.G."/>
            <person name="Wu Y."/>
            <person name="Hong X.N."/>
            <person name="Fan G.Y."/>
            <person name="Tong Y."/>
            <person name="Zhang D."/>
            <person name="Mao C.L."/>
            <person name="Liu Y.L."/>
            <person name="Hao S.J."/>
            <person name="Liu W.Q."/>
            <person name="Lv M.Q."/>
            <person name="Zhang H.B."/>
            <person name="Liu Y."/>
            <person name="Hu-Tang G.R."/>
            <person name="Wang J.P."/>
            <person name="Wang J.H."/>
            <person name="Sun Y.H."/>
            <person name="Ni S.B."/>
            <person name="Chen W.B."/>
            <person name="Zhang X.C."/>
            <person name="Jiao Y.N."/>
            <person name="Eichler E.E."/>
            <person name="Li G.H."/>
            <person name="Liu X."/>
            <person name="Gao L.Z."/>
        </authorList>
    </citation>
    <scope>NUCLEOTIDE SEQUENCE [LARGE SCALE GENOMIC DNA]</scope>
    <source>
        <strain evidence="3">cv. GT1</strain>
        <tissue evidence="2">Leaf</tissue>
    </source>
</reference>
<evidence type="ECO:0000313" key="3">
    <source>
        <dbReference type="Proteomes" id="UP000467840"/>
    </source>
</evidence>
<keyword evidence="3" id="KW-1185">Reference proteome</keyword>
<sequence>MVMNRGDLLFSPGQQFCDTKLAKTELGGAQPISKRGDERGKRKRKAHQGRKVDGSRIKSVNDGGSNSVKQIDLHAGQGKNEGDLDDGLVNEPEFDVGQCDNEEPVLGTFDGLDSLNLEKGNQNYCNYDFDSYIQENLGNSEVGYFNDDLERENEDVENVVDNDGGLGQEEAVGVDNDGDNLERENEDVENVVDNDGGLEQEEVVGVDNDGELELVDEEYNMETGDEDVQTVLQEIRDGPGGVDQGAVVKGFIVRVQILM</sequence>
<proteinExistence type="predicted"/>
<dbReference type="EMBL" id="JAAGAX010000016">
    <property type="protein sequence ID" value="KAF2289859.1"/>
    <property type="molecule type" value="Genomic_DNA"/>
</dbReference>
<protein>
    <submittedName>
        <fullName evidence="2">Uncharacterized protein</fullName>
    </submittedName>
</protein>
<organism evidence="2 3">
    <name type="scientific">Hevea brasiliensis</name>
    <name type="common">Para rubber tree</name>
    <name type="synonym">Siphonia brasiliensis</name>
    <dbReference type="NCBI Taxonomy" id="3981"/>
    <lineage>
        <taxon>Eukaryota</taxon>
        <taxon>Viridiplantae</taxon>
        <taxon>Streptophyta</taxon>
        <taxon>Embryophyta</taxon>
        <taxon>Tracheophyta</taxon>
        <taxon>Spermatophyta</taxon>
        <taxon>Magnoliopsida</taxon>
        <taxon>eudicotyledons</taxon>
        <taxon>Gunneridae</taxon>
        <taxon>Pentapetalae</taxon>
        <taxon>rosids</taxon>
        <taxon>fabids</taxon>
        <taxon>Malpighiales</taxon>
        <taxon>Euphorbiaceae</taxon>
        <taxon>Crotonoideae</taxon>
        <taxon>Micrandreae</taxon>
        <taxon>Hevea</taxon>
    </lineage>
</organism>
<evidence type="ECO:0000313" key="2">
    <source>
        <dbReference type="EMBL" id="KAF2289859.1"/>
    </source>
</evidence>
<name>A0A6A6KQZ8_HEVBR</name>